<keyword evidence="3" id="KW-0997">Cell inner membrane</keyword>
<evidence type="ECO:0000256" key="4">
    <source>
        <dbReference type="ARBA" id="ARBA00022692"/>
    </source>
</evidence>
<dbReference type="PANTHER" id="PTHR30462">
    <property type="entry name" value="INTERMEMBRANE TRANSPORT PROTEIN PQIB-RELATED"/>
    <property type="match status" value="1"/>
</dbReference>
<comment type="subcellular location">
    <subcellularLocation>
        <location evidence="1">Cell inner membrane</location>
    </subcellularLocation>
</comment>
<keyword evidence="2" id="KW-1003">Cell membrane</keyword>
<evidence type="ECO:0000256" key="7">
    <source>
        <dbReference type="SAM" id="MobiDB-lite"/>
    </source>
</evidence>
<dbReference type="EMBL" id="JADINH010000174">
    <property type="protein sequence ID" value="MBO8416412.1"/>
    <property type="molecule type" value="Genomic_DNA"/>
</dbReference>
<reference evidence="10" key="1">
    <citation type="submission" date="2020-10" db="EMBL/GenBank/DDBJ databases">
        <authorList>
            <person name="Gilroy R."/>
        </authorList>
    </citation>
    <scope>NUCLEOTIDE SEQUENCE</scope>
    <source>
        <strain evidence="10">17213</strain>
    </source>
</reference>
<evidence type="ECO:0000256" key="1">
    <source>
        <dbReference type="ARBA" id="ARBA00004533"/>
    </source>
</evidence>
<evidence type="ECO:0000256" key="8">
    <source>
        <dbReference type="SAM" id="Phobius"/>
    </source>
</evidence>
<dbReference type="Proteomes" id="UP000823631">
    <property type="component" value="Unassembled WGS sequence"/>
</dbReference>
<feature type="transmembrane region" description="Helical" evidence="8">
    <location>
        <begin position="20"/>
        <end position="39"/>
    </location>
</feature>
<dbReference type="Pfam" id="PF02470">
    <property type="entry name" value="MlaD"/>
    <property type="match status" value="1"/>
</dbReference>
<dbReference type="InterPro" id="IPR003399">
    <property type="entry name" value="Mce/MlaD"/>
</dbReference>
<protein>
    <submittedName>
        <fullName evidence="10">MCE family protein</fullName>
    </submittedName>
</protein>
<dbReference type="GO" id="GO:0005886">
    <property type="term" value="C:plasma membrane"/>
    <property type="evidence" value="ECO:0007669"/>
    <property type="project" value="UniProtKB-SubCell"/>
</dbReference>
<sequence length="541" mass="59859">MTEESSENKHTALQKTAKRLNIVWLIPFLALLVTAALLWNNSLNKGPAIELYISNAEGIEAGKTLVKLRSVTIGHVTGVRLDADYKKAVVSIQMEADTEDLLREDTQFWLVKPRVENTGISGLNTLLSGSYFETLLGTSEEHASTFTALDEPPAVTSAQPGLMVKVNSDARRRLGVGDFVNYRGFTAGRVVSSRLDFANNEAEYEIFIAEPYTSLLNANTKFWISSGIDISLTTEGLRMNTESIDNILRGGVEFDNLNDDYTKEAFDDTIEHHLFTNFDEARLDALRSGMLYVVMLDKNLKSISKGSAVFYKSVKIGEVIEAPWYQDIKSLFADGQYIPVLVSLNFKDDDRAFIHDLFQSRLDAGTLCASTSAANIITGDNRINLTLANDQGQQCSTDIKSYRGLAVIPAKSSQTMQDKLDLIVANLQSLDLKGISDDLRNMLNSTAEAMQAFAASNDKVERTKLLEKMVTSFESFTKATQSYAKDSEIYDQLQKSLVSIEKMLRELDPAMTELGQAPNSIIFGSSSQDPQPTRYQGGSEK</sequence>
<name>A0A9D9DE60_9GAMM</name>
<gene>
    <name evidence="10" type="ORF">IAB19_08540</name>
</gene>
<keyword evidence="5 8" id="KW-1133">Transmembrane helix</keyword>
<evidence type="ECO:0000256" key="6">
    <source>
        <dbReference type="ARBA" id="ARBA00023136"/>
    </source>
</evidence>
<keyword evidence="4 8" id="KW-0812">Transmembrane</keyword>
<evidence type="ECO:0000313" key="10">
    <source>
        <dbReference type="EMBL" id="MBO8416412.1"/>
    </source>
</evidence>
<dbReference type="PANTHER" id="PTHR30462:SF0">
    <property type="entry name" value="INTERMEMBRANE TRANSPORT PROTEIN YEBT"/>
    <property type="match status" value="1"/>
</dbReference>
<evidence type="ECO:0000313" key="11">
    <source>
        <dbReference type="Proteomes" id="UP000823631"/>
    </source>
</evidence>
<proteinExistence type="predicted"/>
<feature type="region of interest" description="Disordered" evidence="7">
    <location>
        <begin position="519"/>
        <end position="541"/>
    </location>
</feature>
<dbReference type="InterPro" id="IPR051800">
    <property type="entry name" value="PqiA-PqiB_transport"/>
</dbReference>
<evidence type="ECO:0000256" key="3">
    <source>
        <dbReference type="ARBA" id="ARBA00022519"/>
    </source>
</evidence>
<organism evidence="10 11">
    <name type="scientific">Candidatus Avisuccinivibrio stercorigallinarum</name>
    <dbReference type="NCBI Taxonomy" id="2840704"/>
    <lineage>
        <taxon>Bacteria</taxon>
        <taxon>Pseudomonadati</taxon>
        <taxon>Pseudomonadota</taxon>
        <taxon>Gammaproteobacteria</taxon>
        <taxon>Aeromonadales</taxon>
        <taxon>Succinivibrionaceae</taxon>
        <taxon>Succinivibrionaceae incertae sedis</taxon>
        <taxon>Candidatus Avisuccinivibrio</taxon>
    </lineage>
</organism>
<dbReference type="AlphaFoldDB" id="A0A9D9DE60"/>
<comment type="caution">
    <text evidence="10">The sequence shown here is derived from an EMBL/GenBank/DDBJ whole genome shotgun (WGS) entry which is preliminary data.</text>
</comment>
<evidence type="ECO:0000256" key="2">
    <source>
        <dbReference type="ARBA" id="ARBA00022475"/>
    </source>
</evidence>
<reference evidence="10" key="2">
    <citation type="journal article" date="2021" name="PeerJ">
        <title>Extensive microbial diversity within the chicken gut microbiome revealed by metagenomics and culture.</title>
        <authorList>
            <person name="Gilroy R."/>
            <person name="Ravi A."/>
            <person name="Getino M."/>
            <person name="Pursley I."/>
            <person name="Horton D.L."/>
            <person name="Alikhan N.F."/>
            <person name="Baker D."/>
            <person name="Gharbi K."/>
            <person name="Hall N."/>
            <person name="Watson M."/>
            <person name="Adriaenssens E.M."/>
            <person name="Foster-Nyarko E."/>
            <person name="Jarju S."/>
            <person name="Secka A."/>
            <person name="Antonio M."/>
            <person name="Oren A."/>
            <person name="Chaudhuri R.R."/>
            <person name="La Ragione R."/>
            <person name="Hildebrand F."/>
            <person name="Pallen M.J."/>
        </authorList>
    </citation>
    <scope>NUCLEOTIDE SEQUENCE</scope>
    <source>
        <strain evidence="10">17213</strain>
    </source>
</reference>
<keyword evidence="6 8" id="KW-0472">Membrane</keyword>
<evidence type="ECO:0000256" key="5">
    <source>
        <dbReference type="ARBA" id="ARBA00022989"/>
    </source>
</evidence>
<accession>A0A9D9DE60</accession>
<feature type="domain" description="Mce/MlaD" evidence="9">
    <location>
        <begin position="46"/>
        <end position="122"/>
    </location>
</feature>
<evidence type="ECO:0000259" key="9">
    <source>
        <dbReference type="Pfam" id="PF02470"/>
    </source>
</evidence>